<keyword evidence="1 3" id="KW-0238">DNA-binding</keyword>
<feature type="domain" description="Homeobox" evidence="6">
    <location>
        <begin position="137"/>
        <end position="197"/>
    </location>
</feature>
<dbReference type="SUPFAM" id="SSF46689">
    <property type="entry name" value="Homeodomain-like"/>
    <property type="match status" value="1"/>
</dbReference>
<keyword evidence="8" id="KW-1185">Reference proteome</keyword>
<organism evidence="7">
    <name type="scientific">Absidia glauca</name>
    <name type="common">Pin mould</name>
    <dbReference type="NCBI Taxonomy" id="4829"/>
    <lineage>
        <taxon>Eukaryota</taxon>
        <taxon>Fungi</taxon>
        <taxon>Fungi incertae sedis</taxon>
        <taxon>Mucoromycota</taxon>
        <taxon>Mucoromycotina</taxon>
        <taxon>Mucoromycetes</taxon>
        <taxon>Mucorales</taxon>
        <taxon>Cunninghamellaceae</taxon>
        <taxon>Absidia</taxon>
    </lineage>
</organism>
<dbReference type="InParanoid" id="A0A168M1U1"/>
<feature type="compositionally biased region" description="Low complexity" evidence="5">
    <location>
        <begin position="43"/>
        <end position="74"/>
    </location>
</feature>
<evidence type="ECO:0000256" key="1">
    <source>
        <dbReference type="ARBA" id="ARBA00023125"/>
    </source>
</evidence>
<comment type="subcellular location">
    <subcellularLocation>
        <location evidence="3 4">Nucleus</location>
    </subcellularLocation>
</comment>
<name>A0A168M1U1_ABSGL</name>
<dbReference type="GO" id="GO:0005634">
    <property type="term" value="C:nucleus"/>
    <property type="evidence" value="ECO:0007669"/>
    <property type="project" value="UniProtKB-SubCell"/>
</dbReference>
<reference evidence="7" key="1">
    <citation type="submission" date="2016-04" db="EMBL/GenBank/DDBJ databases">
        <authorList>
            <person name="Evans L.H."/>
            <person name="Alamgir A."/>
            <person name="Owens N."/>
            <person name="Weber N.D."/>
            <person name="Virtaneva K."/>
            <person name="Barbian K."/>
            <person name="Babar A."/>
            <person name="Rosenke K."/>
        </authorList>
    </citation>
    <scope>NUCLEOTIDE SEQUENCE [LARGE SCALE GENOMIC DNA]</scope>
    <source>
        <strain evidence="7">CBS 101.48</strain>
    </source>
</reference>
<evidence type="ECO:0000256" key="2">
    <source>
        <dbReference type="ARBA" id="ARBA00023155"/>
    </source>
</evidence>
<dbReference type="PANTHER" id="PTHR24324:SF9">
    <property type="entry name" value="HOMEOBOX DOMAIN-CONTAINING PROTEIN"/>
    <property type="match status" value="1"/>
</dbReference>
<protein>
    <recommendedName>
        <fullName evidence="6">Homeobox domain-containing protein</fullName>
    </recommendedName>
</protein>
<evidence type="ECO:0000256" key="5">
    <source>
        <dbReference type="SAM" id="MobiDB-lite"/>
    </source>
</evidence>
<accession>A0A168M1U1</accession>
<dbReference type="Gene3D" id="1.10.10.60">
    <property type="entry name" value="Homeodomain-like"/>
    <property type="match status" value="1"/>
</dbReference>
<dbReference type="OrthoDB" id="6159439at2759"/>
<feature type="DNA-binding region" description="Homeobox" evidence="3">
    <location>
        <begin position="139"/>
        <end position="198"/>
    </location>
</feature>
<dbReference type="InterPro" id="IPR051000">
    <property type="entry name" value="Homeobox_DNA-bind_prot"/>
</dbReference>
<evidence type="ECO:0000313" key="7">
    <source>
        <dbReference type="EMBL" id="SAL97825.1"/>
    </source>
</evidence>
<dbReference type="EMBL" id="LT551959">
    <property type="protein sequence ID" value="SAL97825.1"/>
    <property type="molecule type" value="Genomic_DNA"/>
</dbReference>
<feature type="compositionally biased region" description="Basic and acidic residues" evidence="5">
    <location>
        <begin position="125"/>
        <end position="136"/>
    </location>
</feature>
<evidence type="ECO:0000313" key="8">
    <source>
        <dbReference type="Proteomes" id="UP000078561"/>
    </source>
</evidence>
<dbReference type="Pfam" id="PF00046">
    <property type="entry name" value="Homeodomain"/>
    <property type="match status" value="1"/>
</dbReference>
<keyword evidence="2 3" id="KW-0371">Homeobox</keyword>
<sequence>MLNHPVHTYDAYYSPPLKLPPRQKQRSPKLDIVNLLCENETETPSLSVTSSPSTSGLPSPTASSIASPSTSSYPSPSPPPTHFHSSIASSFLPLHQPYHPTPYPQHITHHQYQHRLFLMMDEEGDPHSDSEDDDHHHRIKSKRRRASNKQLQVLNRVFQHTFFPSTQVRAQLGRQLGMSPRTVQIWFQNRRQAIRTKERRNTQS</sequence>
<feature type="region of interest" description="Disordered" evidence="5">
    <location>
        <begin position="122"/>
        <end position="148"/>
    </location>
</feature>
<proteinExistence type="predicted"/>
<keyword evidence="3 4" id="KW-0539">Nucleus</keyword>
<dbReference type="STRING" id="4829.A0A168M1U1"/>
<evidence type="ECO:0000256" key="4">
    <source>
        <dbReference type="RuleBase" id="RU000682"/>
    </source>
</evidence>
<dbReference type="GO" id="GO:0000978">
    <property type="term" value="F:RNA polymerase II cis-regulatory region sequence-specific DNA binding"/>
    <property type="evidence" value="ECO:0007669"/>
    <property type="project" value="TreeGrafter"/>
</dbReference>
<dbReference type="PANTHER" id="PTHR24324">
    <property type="entry name" value="HOMEOBOX PROTEIN HHEX"/>
    <property type="match status" value="1"/>
</dbReference>
<dbReference type="Proteomes" id="UP000078561">
    <property type="component" value="Unassembled WGS sequence"/>
</dbReference>
<dbReference type="AlphaFoldDB" id="A0A168M1U1"/>
<gene>
    <name evidence="7" type="primary">ABSGL_03341.1 scaffold 4426</name>
</gene>
<dbReference type="GO" id="GO:0006357">
    <property type="term" value="P:regulation of transcription by RNA polymerase II"/>
    <property type="evidence" value="ECO:0007669"/>
    <property type="project" value="TreeGrafter"/>
</dbReference>
<dbReference type="SMART" id="SM00389">
    <property type="entry name" value="HOX"/>
    <property type="match status" value="1"/>
</dbReference>
<dbReference type="PROSITE" id="PS50071">
    <property type="entry name" value="HOMEOBOX_2"/>
    <property type="match status" value="1"/>
</dbReference>
<evidence type="ECO:0000256" key="3">
    <source>
        <dbReference type="PROSITE-ProRule" id="PRU00108"/>
    </source>
</evidence>
<dbReference type="CDD" id="cd00086">
    <property type="entry name" value="homeodomain"/>
    <property type="match status" value="1"/>
</dbReference>
<dbReference type="OMA" id="HITHHQY"/>
<dbReference type="InterPro" id="IPR009057">
    <property type="entry name" value="Homeodomain-like_sf"/>
</dbReference>
<dbReference type="InterPro" id="IPR001356">
    <property type="entry name" value="HD"/>
</dbReference>
<feature type="compositionally biased region" description="Basic residues" evidence="5">
    <location>
        <begin position="137"/>
        <end position="147"/>
    </location>
</feature>
<dbReference type="GO" id="GO:0030154">
    <property type="term" value="P:cell differentiation"/>
    <property type="evidence" value="ECO:0007669"/>
    <property type="project" value="TreeGrafter"/>
</dbReference>
<feature type="region of interest" description="Disordered" evidence="5">
    <location>
        <begin position="42"/>
        <end position="86"/>
    </location>
</feature>
<evidence type="ECO:0000259" key="6">
    <source>
        <dbReference type="PROSITE" id="PS50071"/>
    </source>
</evidence>